<dbReference type="GO" id="GO:0000049">
    <property type="term" value="F:tRNA binding"/>
    <property type="evidence" value="ECO:0007669"/>
    <property type="project" value="InterPro"/>
</dbReference>
<dbReference type="GO" id="GO:0005524">
    <property type="term" value="F:ATP binding"/>
    <property type="evidence" value="ECO:0007669"/>
    <property type="project" value="UniProtKB-UniRule"/>
</dbReference>
<keyword evidence="6 8" id="KW-0648">Protein biosynthesis</keyword>
<dbReference type="InterPro" id="IPR020752">
    <property type="entry name" value="Glu-tRNA-synth_I_codon-bd_sub1"/>
</dbReference>
<comment type="catalytic activity">
    <reaction evidence="8">
        <text>tRNA(Glu) + L-glutamate + ATP = L-glutamyl-tRNA(Glu) + AMP + diphosphate</text>
        <dbReference type="Rhea" id="RHEA:23540"/>
        <dbReference type="Rhea" id="RHEA-COMP:9663"/>
        <dbReference type="Rhea" id="RHEA-COMP:9680"/>
        <dbReference type="ChEBI" id="CHEBI:29985"/>
        <dbReference type="ChEBI" id="CHEBI:30616"/>
        <dbReference type="ChEBI" id="CHEBI:33019"/>
        <dbReference type="ChEBI" id="CHEBI:78442"/>
        <dbReference type="ChEBI" id="CHEBI:78520"/>
        <dbReference type="ChEBI" id="CHEBI:456215"/>
        <dbReference type="EC" id="6.1.1.17"/>
    </reaction>
</comment>
<proteinExistence type="inferred from homology"/>
<dbReference type="InterPro" id="IPR008925">
    <property type="entry name" value="aa_tRNA-synth_I_cd-bd_sf"/>
</dbReference>
<dbReference type="Gene3D" id="1.10.10.350">
    <property type="match status" value="1"/>
</dbReference>
<dbReference type="InterPro" id="IPR045462">
    <property type="entry name" value="aa-tRNA-synth_I_cd-bd"/>
</dbReference>
<gene>
    <name evidence="8" type="primary">gltX</name>
    <name evidence="11" type="ORF">C7380_11122</name>
</gene>
<dbReference type="InterPro" id="IPR014729">
    <property type="entry name" value="Rossmann-like_a/b/a_fold"/>
</dbReference>
<dbReference type="PROSITE" id="PS00178">
    <property type="entry name" value="AA_TRNA_LIGASE_I"/>
    <property type="match status" value="1"/>
</dbReference>
<evidence type="ECO:0000259" key="10">
    <source>
        <dbReference type="Pfam" id="PF19269"/>
    </source>
</evidence>
<evidence type="ECO:0000313" key="12">
    <source>
        <dbReference type="Proteomes" id="UP000245921"/>
    </source>
</evidence>
<dbReference type="EMBL" id="QGGI01000011">
    <property type="protein sequence ID" value="PWJ91220.1"/>
    <property type="molecule type" value="Genomic_DNA"/>
</dbReference>
<evidence type="ECO:0000256" key="7">
    <source>
        <dbReference type="ARBA" id="ARBA00023146"/>
    </source>
</evidence>
<comment type="subcellular location">
    <subcellularLocation>
        <location evidence="8">Cytoplasm</location>
    </subcellularLocation>
</comment>
<comment type="function">
    <text evidence="8">Catalyzes the attachment of glutamate to tRNA(Glu) in a two-step reaction: glutamate is first activated by ATP to form Glu-AMP and then transferred to the acceptor end of tRNA(Glu).</text>
</comment>
<dbReference type="CDD" id="cd00808">
    <property type="entry name" value="GluRS_core"/>
    <property type="match status" value="1"/>
</dbReference>
<keyword evidence="3 8" id="KW-0436">Ligase</keyword>
<dbReference type="InterPro" id="IPR020751">
    <property type="entry name" value="aa-tRNA-synth_I_codon-bd_sub2"/>
</dbReference>
<dbReference type="GO" id="GO:0006424">
    <property type="term" value="P:glutamyl-tRNA aminoacylation"/>
    <property type="evidence" value="ECO:0007669"/>
    <property type="project" value="UniProtKB-UniRule"/>
</dbReference>
<dbReference type="PANTHER" id="PTHR43311">
    <property type="entry name" value="GLUTAMATE--TRNA LIGASE"/>
    <property type="match status" value="1"/>
</dbReference>
<keyword evidence="7 8" id="KW-0030">Aminoacyl-tRNA synthetase</keyword>
<dbReference type="InterPro" id="IPR020061">
    <property type="entry name" value="Glu_tRNA_lig_a-bdl"/>
</dbReference>
<dbReference type="Gene3D" id="3.90.800.10">
    <property type="entry name" value="Glutamyl-tRNA Synthetase, Domain 3"/>
    <property type="match status" value="1"/>
</dbReference>
<evidence type="ECO:0000256" key="5">
    <source>
        <dbReference type="ARBA" id="ARBA00022840"/>
    </source>
</evidence>
<dbReference type="SUPFAM" id="SSF48163">
    <property type="entry name" value="An anticodon-binding domain of class I aminoacyl-tRNA synthetases"/>
    <property type="match status" value="1"/>
</dbReference>
<evidence type="ECO:0000256" key="2">
    <source>
        <dbReference type="ARBA" id="ARBA00022490"/>
    </source>
</evidence>
<protein>
    <recommendedName>
        <fullName evidence="8">Glutamate--tRNA ligase</fullName>
        <ecNumber evidence="8">6.1.1.17</ecNumber>
    </recommendedName>
    <alternativeName>
        <fullName evidence="8">Glutamyl-tRNA synthetase</fullName>
        <shortName evidence="8">GluRS</shortName>
    </alternativeName>
</protein>
<dbReference type="GO" id="GO:0008270">
    <property type="term" value="F:zinc ion binding"/>
    <property type="evidence" value="ECO:0007669"/>
    <property type="project" value="InterPro"/>
</dbReference>
<accession>A0AA45C646</accession>
<feature type="domain" description="Glutamyl/glutaminyl-tRNA synthetase class Ib catalytic" evidence="9">
    <location>
        <begin position="123"/>
        <end position="296"/>
    </location>
</feature>
<sequence length="457" mass="53907">MIRVRFAPSPTGYLHVGGLRTALFNWYFAKKNNGKFILRIEDTDTERSKKEYEDMILEEMKWAGLDYDEGPDKVGEYGPYRQTERYEIYKKYILKLLEEKKAYYAVYDENQENIIYKSYEYPEKYKDKSITVNFKVPKNQKIKFTDMIKGELEFDSNIFDDFVILRSNGVPVYQFTVVIDDYLMKITHVIRGEDHISNTPKQIMLYNALGVKSPEFGHLSLILGEDKTPLSKRHGGTAVTYFRKEGYLPHALMNYLSVLGWNAENQIYNFKEKIEDFNINDVSPRSAVFDYKKLLWIDEEHLRNEEDEKIYQFFMNWCNYNDIEIKADEKLVIKTISISKSKVSTLKQLFEFIENYFRDDFEYEEIYIKKFVEKEWFKSLMQKSIEIIKKAEDFSIDGAGKTLQKIAEEKITGKKNTFQSIRGALLGKLVTPGLYETIAILGKEEVIKRLERALNIK</sequence>
<comment type="caution">
    <text evidence="8">Lacks conserved residue(s) required for the propagation of feature annotation.</text>
</comment>
<dbReference type="Gene3D" id="1.10.8.70">
    <property type="entry name" value="Glutamate-tRNA synthetase, class I, anticodon-binding domain 1"/>
    <property type="match status" value="1"/>
</dbReference>
<evidence type="ECO:0000256" key="6">
    <source>
        <dbReference type="ARBA" id="ARBA00022917"/>
    </source>
</evidence>
<dbReference type="PRINTS" id="PR00987">
    <property type="entry name" value="TRNASYNTHGLU"/>
</dbReference>
<feature type="short sequence motif" description="'HIGH' region" evidence="8">
    <location>
        <begin position="8"/>
        <end position="18"/>
    </location>
</feature>
<comment type="similarity">
    <text evidence="1 8">Belongs to the class-I aminoacyl-tRNA synthetase family. Glutamate--tRNA ligase type 1 subfamily.</text>
</comment>
<feature type="short sequence motif" description="'KMSKS' region" evidence="8">
    <location>
        <begin position="229"/>
        <end position="233"/>
    </location>
</feature>
<dbReference type="Gene3D" id="1.10.1160.10">
    <property type="entry name" value="Glutamyl-trna Synthetase, Domain 2"/>
    <property type="match status" value="1"/>
</dbReference>
<feature type="domain" description="Glutamyl/glutaminyl-tRNA synthetase class Ib catalytic" evidence="9">
    <location>
        <begin position="2"/>
        <end position="107"/>
    </location>
</feature>
<comment type="caution">
    <text evidence="11">The sequence shown here is derived from an EMBL/GenBank/DDBJ whole genome shotgun (WGS) entry which is preliminary data.</text>
</comment>
<keyword evidence="5 8" id="KW-0067">ATP-binding</keyword>
<dbReference type="HAMAP" id="MF_00022">
    <property type="entry name" value="Glu_tRNA_synth_type1"/>
    <property type="match status" value="1"/>
</dbReference>
<dbReference type="Proteomes" id="UP000245921">
    <property type="component" value="Unassembled WGS sequence"/>
</dbReference>
<dbReference type="GO" id="GO:0005829">
    <property type="term" value="C:cytosol"/>
    <property type="evidence" value="ECO:0007669"/>
    <property type="project" value="TreeGrafter"/>
</dbReference>
<keyword evidence="2 8" id="KW-0963">Cytoplasm</keyword>
<feature type="binding site" evidence="8">
    <location>
        <position position="232"/>
    </location>
    <ligand>
        <name>ATP</name>
        <dbReference type="ChEBI" id="CHEBI:30616"/>
    </ligand>
</feature>
<keyword evidence="4 8" id="KW-0547">Nucleotide-binding</keyword>
<dbReference type="GO" id="GO:0004818">
    <property type="term" value="F:glutamate-tRNA ligase activity"/>
    <property type="evidence" value="ECO:0007669"/>
    <property type="project" value="UniProtKB-UniRule"/>
</dbReference>
<dbReference type="Pfam" id="PF00749">
    <property type="entry name" value="tRNA-synt_1c"/>
    <property type="match status" value="2"/>
</dbReference>
<name>A0AA45C646_9BACT</name>
<comment type="subunit">
    <text evidence="8">Monomer.</text>
</comment>
<dbReference type="InterPro" id="IPR049940">
    <property type="entry name" value="GluQ/Sye"/>
</dbReference>
<keyword evidence="12" id="KW-1185">Reference proteome</keyword>
<dbReference type="RefSeq" id="WP_109605044.1">
    <property type="nucleotide sequence ID" value="NZ_QGGI01000011.1"/>
</dbReference>
<evidence type="ECO:0000256" key="4">
    <source>
        <dbReference type="ARBA" id="ARBA00022741"/>
    </source>
</evidence>
<dbReference type="SUPFAM" id="SSF52374">
    <property type="entry name" value="Nucleotidylyl transferase"/>
    <property type="match status" value="1"/>
</dbReference>
<evidence type="ECO:0000313" key="11">
    <source>
        <dbReference type="EMBL" id="PWJ91220.1"/>
    </source>
</evidence>
<dbReference type="InterPro" id="IPR000924">
    <property type="entry name" value="Glu/Gln-tRNA-synth"/>
</dbReference>
<dbReference type="InterPro" id="IPR020058">
    <property type="entry name" value="Glu/Gln-tRNA-synth_Ib_cat-dom"/>
</dbReference>
<organism evidence="11 12">
    <name type="scientific">Oceanotoga teriensis</name>
    <dbReference type="NCBI Taxonomy" id="515440"/>
    <lineage>
        <taxon>Bacteria</taxon>
        <taxon>Thermotogati</taxon>
        <taxon>Thermotogota</taxon>
        <taxon>Thermotogae</taxon>
        <taxon>Petrotogales</taxon>
        <taxon>Petrotogaceae</taxon>
        <taxon>Oceanotoga</taxon>
    </lineage>
</organism>
<dbReference type="NCBIfam" id="TIGR00464">
    <property type="entry name" value="gltX_bact"/>
    <property type="match status" value="1"/>
</dbReference>
<dbReference type="PANTHER" id="PTHR43311:SF2">
    <property type="entry name" value="GLUTAMATE--TRNA LIGASE, MITOCHONDRIAL-RELATED"/>
    <property type="match status" value="1"/>
</dbReference>
<evidence type="ECO:0000256" key="8">
    <source>
        <dbReference type="HAMAP-Rule" id="MF_00022"/>
    </source>
</evidence>
<dbReference type="EC" id="6.1.1.17" evidence="8"/>
<evidence type="ECO:0000259" key="9">
    <source>
        <dbReference type="Pfam" id="PF00749"/>
    </source>
</evidence>
<dbReference type="InterPro" id="IPR004527">
    <property type="entry name" value="Glu-tRNA-ligase_bac/mito"/>
</dbReference>
<evidence type="ECO:0000256" key="3">
    <source>
        <dbReference type="ARBA" id="ARBA00022598"/>
    </source>
</evidence>
<dbReference type="Pfam" id="PF19269">
    <property type="entry name" value="Anticodon_2"/>
    <property type="match status" value="1"/>
</dbReference>
<dbReference type="InterPro" id="IPR033910">
    <property type="entry name" value="GluRS_core"/>
</dbReference>
<dbReference type="Gene3D" id="3.40.50.620">
    <property type="entry name" value="HUPs"/>
    <property type="match status" value="1"/>
</dbReference>
<dbReference type="AlphaFoldDB" id="A0AA45C646"/>
<dbReference type="InterPro" id="IPR001412">
    <property type="entry name" value="aa-tRNA-synth_I_CS"/>
</dbReference>
<evidence type="ECO:0000256" key="1">
    <source>
        <dbReference type="ARBA" id="ARBA00007894"/>
    </source>
</evidence>
<reference evidence="11 12" key="1">
    <citation type="submission" date="2018-05" db="EMBL/GenBank/DDBJ databases">
        <title>Genomic Encyclopedia of Type Strains, Phase IV (KMG-IV): sequencing the most valuable type-strain genomes for metagenomic binning, comparative biology and taxonomic classification.</title>
        <authorList>
            <person name="Goeker M."/>
        </authorList>
    </citation>
    <scope>NUCLEOTIDE SEQUENCE [LARGE SCALE GENOMIC DNA]</scope>
    <source>
        <strain evidence="11 12">DSM 24906</strain>
    </source>
</reference>
<feature type="domain" description="Aminoacyl-tRNA synthetase class I anticodon-binding" evidence="10">
    <location>
        <begin position="327"/>
        <end position="454"/>
    </location>
</feature>